<organism evidence="13 14">
    <name type="scientific">Hevea brasiliensis</name>
    <name type="common">Para rubber tree</name>
    <name type="synonym">Siphonia brasiliensis</name>
    <dbReference type="NCBI Taxonomy" id="3981"/>
    <lineage>
        <taxon>Eukaryota</taxon>
        <taxon>Viridiplantae</taxon>
        <taxon>Streptophyta</taxon>
        <taxon>Embryophyta</taxon>
        <taxon>Tracheophyta</taxon>
        <taxon>Spermatophyta</taxon>
        <taxon>Magnoliopsida</taxon>
        <taxon>eudicotyledons</taxon>
        <taxon>Gunneridae</taxon>
        <taxon>Pentapetalae</taxon>
        <taxon>rosids</taxon>
        <taxon>fabids</taxon>
        <taxon>Malpighiales</taxon>
        <taxon>Euphorbiaceae</taxon>
        <taxon>Crotonoideae</taxon>
        <taxon>Micrandreae</taxon>
        <taxon>Hevea</taxon>
    </lineage>
</organism>
<dbReference type="EMBL" id="JAAGAX010000003">
    <property type="protein sequence ID" value="KAF2320305.1"/>
    <property type="molecule type" value="Genomic_DNA"/>
</dbReference>
<dbReference type="InterPro" id="IPR015300">
    <property type="entry name" value="DNA-bd_pseudobarrel_sf"/>
</dbReference>
<dbReference type="FunFam" id="2.30.30.1040:FF:000001">
    <property type="entry name" value="Auxin response factor"/>
    <property type="match status" value="2"/>
</dbReference>
<dbReference type="SUPFAM" id="SSF54277">
    <property type="entry name" value="CAD &amp; PB1 domains"/>
    <property type="match status" value="1"/>
</dbReference>
<evidence type="ECO:0000256" key="3">
    <source>
        <dbReference type="ARBA" id="ARBA00011726"/>
    </source>
</evidence>
<dbReference type="GO" id="GO:0003677">
    <property type="term" value="F:DNA binding"/>
    <property type="evidence" value="ECO:0007669"/>
    <property type="project" value="UniProtKB-KW"/>
</dbReference>
<comment type="caution">
    <text evidence="13">The sequence shown here is derived from an EMBL/GenBank/DDBJ whole genome shotgun (WGS) entry which is preliminary data.</text>
</comment>
<dbReference type="Pfam" id="PF06507">
    <property type="entry name" value="ARF_AD"/>
    <property type="match status" value="2"/>
</dbReference>
<keyword evidence="4 9" id="KW-0805">Transcription regulation</keyword>
<protein>
    <recommendedName>
        <fullName evidence="9">Auxin response factor</fullName>
    </recommendedName>
</protein>
<keyword evidence="5 9" id="KW-0238">DNA-binding</keyword>
<comment type="subunit">
    <text evidence="3 9">Homodimers and heterodimers.</text>
</comment>
<dbReference type="InterPro" id="IPR044835">
    <property type="entry name" value="ARF_plant"/>
</dbReference>
<dbReference type="PANTHER" id="PTHR31384">
    <property type="entry name" value="AUXIN RESPONSE FACTOR 4-RELATED"/>
    <property type="match status" value="1"/>
</dbReference>
<feature type="domain" description="TF-B3" evidence="11">
    <location>
        <begin position="854"/>
        <end position="949"/>
    </location>
</feature>
<feature type="domain" description="PB1" evidence="12">
    <location>
        <begin position="1197"/>
        <end position="1281"/>
    </location>
</feature>
<feature type="chain" id="PRO_5025601539" description="Auxin response factor" evidence="10">
    <location>
        <begin position="19"/>
        <end position="1290"/>
    </location>
</feature>
<dbReference type="SUPFAM" id="SSF101936">
    <property type="entry name" value="DNA-binding pseudobarrel domain"/>
    <property type="match status" value="2"/>
</dbReference>
<keyword evidence="7 9" id="KW-0539">Nucleus</keyword>
<evidence type="ECO:0000313" key="14">
    <source>
        <dbReference type="Proteomes" id="UP000467840"/>
    </source>
</evidence>
<evidence type="ECO:0000256" key="6">
    <source>
        <dbReference type="ARBA" id="ARBA00023163"/>
    </source>
</evidence>
<evidence type="ECO:0000256" key="9">
    <source>
        <dbReference type="RuleBase" id="RU004561"/>
    </source>
</evidence>
<dbReference type="CDD" id="cd10017">
    <property type="entry name" value="B3_DNA"/>
    <property type="match status" value="2"/>
</dbReference>
<evidence type="ECO:0000256" key="10">
    <source>
        <dbReference type="SAM" id="SignalP"/>
    </source>
</evidence>
<dbReference type="GO" id="GO:0006355">
    <property type="term" value="P:regulation of DNA-templated transcription"/>
    <property type="evidence" value="ECO:0007669"/>
    <property type="project" value="InterPro"/>
</dbReference>
<sequence length="1290" mass="145528">MHMNGFIDFCFSVGTSCAFVMASVAMNHSTEGHPQDGGCNDALYKQLWHACAGPLVSLPFVGEQVYYFPQAWSSGTSGLEQQMPPSNLPSKILCKVIKVDLQADPKTDQVCAYISLLPEPDDMSQEPPCQQLVAKDLHGKQWHFQHIYRGNPKRHLLTTGWGEFVGSKKLAKATRSVLIFLREENGELRIGVRKPMGQETDVVKHGESICSGILSNAYHAMMTRNHFYVIYRPRTTGSQFIVSVNMYREAQKPNLFNGMRFMMKFEGEEGCEKSFNGRIVHFQDNISSRWPDSEWRSIKVQWDKPCPPFLPERVSPWELELSSQPKQRKKRAQVGFIGDASQLKRTKGKGKFKEICSTVYEKGECSNVIQGNFIAQSTRAHVSERDGTEKEGETEMNICVANAHGDVIPQENSGPTEKNGHRDGIGVIDDETNVQCQDKEYDGILDESLTDIEKRGPTTPASAEYPILPEIHTLDVLPSDSPVFPTSQGERVEYSRQYSLDDCYEDFYGFQVLQTHVSDLQRIYCIEGKFWENSRFQRAYLISAVLEGLGLALSLKDRTWKSLSPDELQTIIQGIEDALNAGFKLDCLKPVVQKAKAVSGSFDTRCQFEALEEEKSSLETRLQNSSSSFVCEERTHTWSFAGSGRVNSIMKLFVCRLAFPPTNQKMLCNLVDLLLKVLEKWEVVAKFYPWIQSLTNIPQHAIECIHRICVFCVFDKLLYQAIGHTQAPLVTSCGNKLILRLELVGQSCKMAPKLPGDILNVYLRFCFLRSTFGSAMASKTTNHFTGGGCDYALYKELWHACAGPLVTLPRAGERVYYFPQGHMEQLGAPVHEGLEQEMLPFNLPSKILCRVIYVQRMAEPETDKVYAQIVLLPELDDMSQQPPRQELVATDLHRNKWHFRHIFRGKPKRHLLTTGWSSFVSSKKLAAGDVFIFLRGENGRLQVGVRRLMRQEINISSVTSSENMHVEVLASASHAMATGTLFTILYRPRTSRSDFIVSVNKYLDAQKNVFSIGKRFKMRFEVEQVLEQSCSFNGTIVGIEDVSSRWPGSRWRCLKVQWDEASSISRPESVSPWEVELPVAVTPPNSLPGQGKKRPEFSLRGHLHWTMVNVTFPFIVSLPPVCFDSSSATSKTSSLGFSGFSSEATLIESSASAADEEPRKVGDACPVLSLDADSGQHSETSNIICRSEIRATNCEPQKPCQVKMQGIAVRRSVDLTQLECHEDLLRQLEKMFEIEGELIGSTEKWKVVYTDDEGDMMLFGDEPWHEFFSMVREISIYTTEKVKRKKSRSG</sequence>
<keyword evidence="6 9" id="KW-0804">Transcription</keyword>
<dbReference type="Gene3D" id="2.30.30.1040">
    <property type="match status" value="2"/>
</dbReference>
<dbReference type="Pfam" id="PF02362">
    <property type="entry name" value="B3"/>
    <property type="match status" value="2"/>
</dbReference>
<dbReference type="Gene3D" id="2.40.330.10">
    <property type="entry name" value="DNA-binding pseudobarrel domain"/>
    <property type="match status" value="2"/>
</dbReference>
<evidence type="ECO:0000256" key="4">
    <source>
        <dbReference type="ARBA" id="ARBA00023015"/>
    </source>
</evidence>
<keyword evidence="10" id="KW-0732">Signal</keyword>
<dbReference type="GO" id="GO:0009734">
    <property type="term" value="P:auxin-activated signaling pathway"/>
    <property type="evidence" value="ECO:0007669"/>
    <property type="project" value="UniProtKB-KW"/>
</dbReference>
<dbReference type="PROSITE" id="PS51745">
    <property type="entry name" value="PB1"/>
    <property type="match status" value="1"/>
</dbReference>
<evidence type="ECO:0000256" key="5">
    <source>
        <dbReference type="ARBA" id="ARBA00023125"/>
    </source>
</evidence>
<dbReference type="InterPro" id="IPR053793">
    <property type="entry name" value="PB1-like"/>
</dbReference>
<dbReference type="PROSITE" id="PS50863">
    <property type="entry name" value="B3"/>
    <property type="match status" value="2"/>
</dbReference>
<evidence type="ECO:0000256" key="2">
    <source>
        <dbReference type="ARBA" id="ARBA00007853"/>
    </source>
</evidence>
<dbReference type="InterPro" id="IPR010525">
    <property type="entry name" value="ARF_dom"/>
</dbReference>
<dbReference type="GO" id="GO:0005634">
    <property type="term" value="C:nucleus"/>
    <property type="evidence" value="ECO:0007669"/>
    <property type="project" value="UniProtKB-SubCell"/>
</dbReference>
<dbReference type="InterPro" id="IPR003340">
    <property type="entry name" value="B3_DNA-bd"/>
</dbReference>
<dbReference type="SMART" id="SM01019">
    <property type="entry name" value="B3"/>
    <property type="match status" value="2"/>
</dbReference>
<evidence type="ECO:0000313" key="13">
    <source>
        <dbReference type="EMBL" id="KAF2320305.1"/>
    </source>
</evidence>
<comment type="similarity">
    <text evidence="2 9">Belongs to the ARF family.</text>
</comment>
<dbReference type="Gene3D" id="3.10.20.90">
    <property type="entry name" value="Phosphatidylinositol 3-kinase Catalytic Subunit, Chain A, domain 1"/>
    <property type="match status" value="1"/>
</dbReference>
<evidence type="ECO:0000256" key="8">
    <source>
        <dbReference type="ARBA" id="ARBA00023294"/>
    </source>
</evidence>
<evidence type="ECO:0000259" key="12">
    <source>
        <dbReference type="PROSITE" id="PS51745"/>
    </source>
</evidence>
<gene>
    <name evidence="13" type="ORF">GH714_026987</name>
</gene>
<comment type="function">
    <text evidence="9">Auxin response factors (ARFs) are transcriptional factors that bind specifically to the DNA sequence 5'-TGTCTC-3' found in the auxin-responsive promoter elements (AuxREs).</text>
</comment>
<evidence type="ECO:0000259" key="11">
    <source>
        <dbReference type="PROSITE" id="PS50863"/>
    </source>
</evidence>
<feature type="signal peptide" evidence="10">
    <location>
        <begin position="1"/>
        <end position="18"/>
    </location>
</feature>
<evidence type="ECO:0000256" key="1">
    <source>
        <dbReference type="ARBA" id="ARBA00004123"/>
    </source>
</evidence>
<dbReference type="PANTHER" id="PTHR31384:SF96">
    <property type="entry name" value="AUXIN RESPONSE FACTOR 1"/>
    <property type="match status" value="1"/>
</dbReference>
<accession>A0A6A6N638</accession>
<feature type="domain" description="TF-B3" evidence="11">
    <location>
        <begin position="131"/>
        <end position="196"/>
    </location>
</feature>
<comment type="subcellular location">
    <subcellularLocation>
        <location evidence="1 9">Nucleus</location>
    </subcellularLocation>
</comment>
<name>A0A6A6N638_HEVBR</name>
<evidence type="ECO:0000256" key="7">
    <source>
        <dbReference type="ARBA" id="ARBA00023242"/>
    </source>
</evidence>
<proteinExistence type="inferred from homology"/>
<keyword evidence="8 9" id="KW-0927">Auxin signaling pathway</keyword>
<keyword evidence="14" id="KW-1185">Reference proteome</keyword>
<dbReference type="Proteomes" id="UP000467840">
    <property type="component" value="Chromosome 10"/>
</dbReference>
<reference evidence="13 14" key="1">
    <citation type="journal article" date="2020" name="Mol. Plant">
        <title>The Chromosome-Based Rubber Tree Genome Provides New Insights into Spurge Genome Evolution and Rubber Biosynthesis.</title>
        <authorList>
            <person name="Liu J."/>
            <person name="Shi C."/>
            <person name="Shi C.C."/>
            <person name="Li W."/>
            <person name="Zhang Q.J."/>
            <person name="Zhang Y."/>
            <person name="Li K."/>
            <person name="Lu H.F."/>
            <person name="Shi C."/>
            <person name="Zhu S.T."/>
            <person name="Xiao Z.Y."/>
            <person name="Nan H."/>
            <person name="Yue Y."/>
            <person name="Zhu X.G."/>
            <person name="Wu Y."/>
            <person name="Hong X.N."/>
            <person name="Fan G.Y."/>
            <person name="Tong Y."/>
            <person name="Zhang D."/>
            <person name="Mao C.L."/>
            <person name="Liu Y.L."/>
            <person name="Hao S.J."/>
            <person name="Liu W.Q."/>
            <person name="Lv M.Q."/>
            <person name="Zhang H.B."/>
            <person name="Liu Y."/>
            <person name="Hu-Tang G.R."/>
            <person name="Wang J.P."/>
            <person name="Wang J.H."/>
            <person name="Sun Y.H."/>
            <person name="Ni S.B."/>
            <person name="Chen W.B."/>
            <person name="Zhang X.C."/>
            <person name="Jiao Y.N."/>
            <person name="Eichler E.E."/>
            <person name="Li G.H."/>
            <person name="Liu X."/>
            <person name="Gao L.Z."/>
        </authorList>
    </citation>
    <scope>NUCLEOTIDE SEQUENCE [LARGE SCALE GENOMIC DNA]</scope>
    <source>
        <strain evidence="14">cv. GT1</strain>
        <tissue evidence="13">Leaf</tissue>
    </source>
</reference>